<feature type="transmembrane region" description="Helical" evidence="1">
    <location>
        <begin position="200"/>
        <end position="222"/>
    </location>
</feature>
<reference evidence="2" key="1">
    <citation type="submission" date="2021-12" db="EMBL/GenBank/DDBJ databases">
        <title>Description of Gramella crocea sp. nov., a new bacterium isolated from activated sludge.</title>
        <authorList>
            <person name="Zhang X."/>
        </authorList>
    </citation>
    <scope>NUCLEOTIDE SEQUENCE</scope>
    <source>
        <strain evidence="2">YB25</strain>
    </source>
</reference>
<dbReference type="Proteomes" id="UP001139344">
    <property type="component" value="Unassembled WGS sequence"/>
</dbReference>
<dbReference type="InterPro" id="IPR005625">
    <property type="entry name" value="PepSY-ass_TM"/>
</dbReference>
<keyword evidence="1" id="KW-0812">Transmembrane</keyword>
<proteinExistence type="predicted"/>
<gene>
    <name evidence="2" type="ORF">LU635_09220</name>
</gene>
<sequence length="248" mass="29070">MVKRKTAMNIRKVHRYLGIFIGIQFIMWTVSGLYFSWTDLDEIHGDHFKKHHPEQSAFSDLKSPSELAPELKVTSIDLQEISGEPYYFINGEVLMNARTGEELKEISEEHALSIASRYMKDELEVSGVERITKTGKHHEYRENLLPAYVISYDTDENLKAYIGATNGSFRTVRHRDWRWFDFLWMTHTMDYEGRDDFNNLALRSFSLLGLITVLSGFLLWYISSPTVRKVVQPKKKKKKKKKKKDKLE</sequence>
<dbReference type="AlphaFoldDB" id="A0A9X1UWY2"/>
<keyword evidence="3" id="KW-1185">Reference proteome</keyword>
<keyword evidence="1" id="KW-0472">Membrane</keyword>
<dbReference type="Pfam" id="PF03929">
    <property type="entry name" value="PepSY_TM"/>
    <property type="match status" value="1"/>
</dbReference>
<dbReference type="RefSeq" id="WP_240098735.1">
    <property type="nucleotide sequence ID" value="NZ_JAJSON010000020.1"/>
</dbReference>
<name>A0A9X1UWY2_9FLAO</name>
<keyword evidence="1" id="KW-1133">Transmembrane helix</keyword>
<protein>
    <recommendedName>
        <fullName evidence="4">PepSY domain-containing protein</fullName>
    </recommendedName>
</protein>
<feature type="transmembrane region" description="Helical" evidence="1">
    <location>
        <begin position="16"/>
        <end position="37"/>
    </location>
</feature>
<evidence type="ECO:0000313" key="3">
    <source>
        <dbReference type="Proteomes" id="UP001139344"/>
    </source>
</evidence>
<comment type="caution">
    <text evidence="2">The sequence shown here is derived from an EMBL/GenBank/DDBJ whole genome shotgun (WGS) entry which is preliminary data.</text>
</comment>
<organism evidence="2 3">
    <name type="scientific">Christiangramia crocea</name>
    <dbReference type="NCBI Taxonomy" id="2904124"/>
    <lineage>
        <taxon>Bacteria</taxon>
        <taxon>Pseudomonadati</taxon>
        <taxon>Bacteroidota</taxon>
        <taxon>Flavobacteriia</taxon>
        <taxon>Flavobacteriales</taxon>
        <taxon>Flavobacteriaceae</taxon>
        <taxon>Christiangramia</taxon>
    </lineage>
</organism>
<evidence type="ECO:0000256" key="1">
    <source>
        <dbReference type="SAM" id="Phobius"/>
    </source>
</evidence>
<accession>A0A9X1UWY2</accession>
<evidence type="ECO:0000313" key="2">
    <source>
        <dbReference type="EMBL" id="MCG9971814.1"/>
    </source>
</evidence>
<evidence type="ECO:0008006" key="4">
    <source>
        <dbReference type="Google" id="ProtNLM"/>
    </source>
</evidence>
<dbReference type="EMBL" id="JAJSON010000020">
    <property type="protein sequence ID" value="MCG9971814.1"/>
    <property type="molecule type" value="Genomic_DNA"/>
</dbReference>